<dbReference type="PANTHER" id="PTHR11328:SF24">
    <property type="entry name" value="MAJOR FACILITATOR SUPERFAMILY (MFS) PROFILE DOMAIN-CONTAINING PROTEIN"/>
    <property type="match status" value="1"/>
</dbReference>
<feature type="transmembrane region" description="Helical" evidence="2">
    <location>
        <begin position="170"/>
        <end position="192"/>
    </location>
</feature>
<dbReference type="Pfam" id="PF13347">
    <property type="entry name" value="MFS_2"/>
    <property type="match status" value="1"/>
</dbReference>
<accession>A0A1I3GW87</accession>
<dbReference type="EMBL" id="FOQU01000002">
    <property type="protein sequence ID" value="SFI27828.1"/>
    <property type="molecule type" value="Genomic_DNA"/>
</dbReference>
<dbReference type="InterPro" id="IPR036259">
    <property type="entry name" value="MFS_trans_sf"/>
</dbReference>
<name>A0A1I3GW87_9BURK</name>
<evidence type="ECO:0000256" key="1">
    <source>
        <dbReference type="ARBA" id="ARBA00009617"/>
    </source>
</evidence>
<evidence type="ECO:0000256" key="2">
    <source>
        <dbReference type="SAM" id="Phobius"/>
    </source>
</evidence>
<proteinExistence type="inferred from homology"/>
<feature type="transmembrane region" description="Helical" evidence="2">
    <location>
        <begin position="296"/>
        <end position="319"/>
    </location>
</feature>
<organism evidence="3 4">
    <name type="scientific">Paraburkholderia megapolitana</name>
    <dbReference type="NCBI Taxonomy" id="420953"/>
    <lineage>
        <taxon>Bacteria</taxon>
        <taxon>Pseudomonadati</taxon>
        <taxon>Pseudomonadota</taxon>
        <taxon>Betaproteobacteria</taxon>
        <taxon>Burkholderiales</taxon>
        <taxon>Burkholderiaceae</taxon>
        <taxon>Paraburkholderia</taxon>
    </lineage>
</organism>
<feature type="transmembrane region" description="Helical" evidence="2">
    <location>
        <begin position="454"/>
        <end position="474"/>
    </location>
</feature>
<sequence>MSTTETTQNVPVDATLDSTAARHAPLPLAPKIAYGAGAFVDTVTNNGLTVFGLFYFTSVCGVAGGPAGLALSAGLVVDAVLDPLIGSVSDRWRSRLGRRLPFMLLGLPLAMIAFVLIFSLPAGVSATTLFVMLLLLSVMLRLSVSLFNLPYLALGAELTDDYAERSKVAAWRWGLGMVGALAAVLIGFGFFFKGAGGLSHRDAYSPFALTCAIVATLGALVAIWGSFKLRHRAHVVTEDRSDWLRALLAGVAEIFRNRSFRILFGASVLFFAAQGVAMSLGLHANTYFWRLHADSIKLVTVAYFCGLLIGAPLIGLVAPRFDKKRMLLLSVCVLIATQTLPATLRLVGLLALEGPPLVLLLVANAAIGGLALTAAAIAASSMLADAADEHEYLFGHRREGLYFAGWSFASKVATGGGALIAGLVLEFSGLPSGAAAQAGVEVALRPETVAVLGLAYGPGAALLSITGVLLMLLYRLDRSAHARILEQLAQRRAAG</sequence>
<feature type="transmembrane region" description="Helical" evidence="2">
    <location>
        <begin position="400"/>
        <end position="425"/>
    </location>
</feature>
<dbReference type="GO" id="GO:0008643">
    <property type="term" value="P:carbohydrate transport"/>
    <property type="evidence" value="ECO:0007669"/>
    <property type="project" value="InterPro"/>
</dbReference>
<evidence type="ECO:0000313" key="3">
    <source>
        <dbReference type="EMBL" id="SFI27828.1"/>
    </source>
</evidence>
<dbReference type="PANTHER" id="PTHR11328">
    <property type="entry name" value="MAJOR FACILITATOR SUPERFAMILY DOMAIN-CONTAINING PROTEIN"/>
    <property type="match status" value="1"/>
</dbReference>
<dbReference type="Proteomes" id="UP000199548">
    <property type="component" value="Unassembled WGS sequence"/>
</dbReference>
<dbReference type="AlphaFoldDB" id="A0A1I3GW87"/>
<feature type="transmembrane region" description="Helical" evidence="2">
    <location>
        <begin position="102"/>
        <end position="123"/>
    </location>
</feature>
<reference evidence="3 4" key="1">
    <citation type="submission" date="2016-10" db="EMBL/GenBank/DDBJ databases">
        <authorList>
            <person name="de Groot N.N."/>
        </authorList>
    </citation>
    <scope>NUCLEOTIDE SEQUENCE [LARGE SCALE GENOMIC DNA]</scope>
    <source>
        <strain evidence="3 4">LMG 23650</strain>
    </source>
</reference>
<protein>
    <submittedName>
        <fullName evidence="3">Glycoside/pentoside/hexuronide:cation symporter, GPH family</fullName>
    </submittedName>
</protein>
<dbReference type="SUPFAM" id="SSF103473">
    <property type="entry name" value="MFS general substrate transporter"/>
    <property type="match status" value="1"/>
</dbReference>
<dbReference type="GO" id="GO:0005886">
    <property type="term" value="C:plasma membrane"/>
    <property type="evidence" value="ECO:0007669"/>
    <property type="project" value="TreeGrafter"/>
</dbReference>
<dbReference type="Gene3D" id="1.20.1250.20">
    <property type="entry name" value="MFS general substrate transporter like domains"/>
    <property type="match status" value="2"/>
</dbReference>
<feature type="transmembrane region" description="Helical" evidence="2">
    <location>
        <begin position="204"/>
        <end position="224"/>
    </location>
</feature>
<evidence type="ECO:0000313" key="4">
    <source>
        <dbReference type="Proteomes" id="UP000199548"/>
    </source>
</evidence>
<gene>
    <name evidence="3" type="ORF">SAMN05192543_102726</name>
</gene>
<keyword evidence="2" id="KW-1133">Transmembrane helix</keyword>
<comment type="similarity">
    <text evidence="1">Belongs to the sodium:galactoside symporter (TC 2.A.2) family.</text>
</comment>
<dbReference type="InterPro" id="IPR039672">
    <property type="entry name" value="MFS_2"/>
</dbReference>
<dbReference type="OrthoDB" id="181905at2"/>
<keyword evidence="2" id="KW-0472">Membrane</keyword>
<feature type="transmembrane region" description="Helical" evidence="2">
    <location>
        <begin position="357"/>
        <end position="379"/>
    </location>
</feature>
<feature type="transmembrane region" description="Helical" evidence="2">
    <location>
        <begin position="326"/>
        <end position="351"/>
    </location>
</feature>
<keyword evidence="2" id="KW-0812">Transmembrane</keyword>
<dbReference type="GO" id="GO:0015293">
    <property type="term" value="F:symporter activity"/>
    <property type="evidence" value="ECO:0007669"/>
    <property type="project" value="InterPro"/>
</dbReference>
<feature type="transmembrane region" description="Helical" evidence="2">
    <location>
        <begin position="129"/>
        <end position="149"/>
    </location>
</feature>
<dbReference type="RefSeq" id="WP_091010567.1">
    <property type="nucleotide sequence ID" value="NZ_CP041745.1"/>
</dbReference>
<feature type="transmembrane region" description="Helical" evidence="2">
    <location>
        <begin position="262"/>
        <end position="284"/>
    </location>
</feature>
<keyword evidence="4" id="KW-1185">Reference proteome</keyword>